<dbReference type="Pfam" id="PF10111">
    <property type="entry name" value="Glyco_tranf_2_2"/>
    <property type="match status" value="1"/>
</dbReference>
<dbReference type="OrthoDB" id="9815923at2"/>
<feature type="domain" description="Glycosyltransferase 2-like" evidence="1">
    <location>
        <begin position="254"/>
        <end position="377"/>
    </location>
</feature>
<protein>
    <submittedName>
        <fullName evidence="3">Glycosyltransferase</fullName>
    </submittedName>
</protein>
<dbReference type="Gene3D" id="3.90.550.10">
    <property type="entry name" value="Spore Coat Polysaccharide Biosynthesis Protein SpsA, Chain A"/>
    <property type="match status" value="2"/>
</dbReference>
<evidence type="ECO:0000313" key="3">
    <source>
        <dbReference type="EMBL" id="TNJ65355.1"/>
    </source>
</evidence>
<dbReference type="InterPro" id="IPR029044">
    <property type="entry name" value="Nucleotide-diphossugar_trans"/>
</dbReference>
<accession>A0A5C4T903</accession>
<comment type="caution">
    <text evidence="3">The sequence shown here is derived from an EMBL/GenBank/DDBJ whole genome shotgun (WGS) entry which is preliminary data.</text>
</comment>
<organism evidence="3 4">
    <name type="scientific">Paenibacillus hemerocallicola</name>
    <dbReference type="NCBI Taxonomy" id="1172614"/>
    <lineage>
        <taxon>Bacteria</taxon>
        <taxon>Bacillati</taxon>
        <taxon>Bacillota</taxon>
        <taxon>Bacilli</taxon>
        <taxon>Bacillales</taxon>
        <taxon>Paenibacillaceae</taxon>
        <taxon>Paenibacillus</taxon>
    </lineage>
</organism>
<evidence type="ECO:0000259" key="2">
    <source>
        <dbReference type="Pfam" id="PF10111"/>
    </source>
</evidence>
<dbReference type="InterPro" id="IPR001173">
    <property type="entry name" value="Glyco_trans_2-like"/>
</dbReference>
<name>A0A5C4T903_9BACL</name>
<dbReference type="AlphaFoldDB" id="A0A5C4T903"/>
<evidence type="ECO:0000259" key="1">
    <source>
        <dbReference type="Pfam" id="PF00535"/>
    </source>
</evidence>
<dbReference type="RefSeq" id="WP_139603048.1">
    <property type="nucleotide sequence ID" value="NZ_VDCQ01000019.1"/>
</dbReference>
<proteinExistence type="predicted"/>
<gene>
    <name evidence="3" type="ORF">FE784_15120</name>
</gene>
<dbReference type="Gene3D" id="1.25.40.10">
    <property type="entry name" value="Tetratricopeptide repeat domain"/>
    <property type="match status" value="1"/>
</dbReference>
<evidence type="ECO:0000313" key="4">
    <source>
        <dbReference type="Proteomes" id="UP000307943"/>
    </source>
</evidence>
<dbReference type="PANTHER" id="PTHR43630">
    <property type="entry name" value="POLY-BETA-1,6-N-ACETYL-D-GLUCOSAMINE SYNTHASE"/>
    <property type="match status" value="1"/>
</dbReference>
<dbReference type="Proteomes" id="UP000307943">
    <property type="component" value="Unassembled WGS sequence"/>
</dbReference>
<dbReference type="SUPFAM" id="SSF53448">
    <property type="entry name" value="Nucleotide-diphospho-sugar transferases"/>
    <property type="match status" value="2"/>
</dbReference>
<keyword evidence="4" id="KW-1185">Reference proteome</keyword>
<dbReference type="SUPFAM" id="SSF48452">
    <property type="entry name" value="TPR-like"/>
    <property type="match status" value="1"/>
</dbReference>
<dbReference type="InterPro" id="IPR019290">
    <property type="entry name" value="GlycosylTrfase-like_prok"/>
</dbReference>
<feature type="domain" description="Glycosyltransferase 2-like prokaryotic type" evidence="2">
    <location>
        <begin position="5"/>
        <end position="191"/>
    </location>
</feature>
<dbReference type="InterPro" id="IPR011990">
    <property type="entry name" value="TPR-like_helical_dom_sf"/>
</dbReference>
<dbReference type="Pfam" id="PF00535">
    <property type="entry name" value="Glycos_transf_2"/>
    <property type="match status" value="1"/>
</dbReference>
<dbReference type="EMBL" id="VDCQ01000019">
    <property type="protein sequence ID" value="TNJ65355.1"/>
    <property type="molecule type" value="Genomic_DNA"/>
</dbReference>
<reference evidence="3 4" key="1">
    <citation type="submission" date="2019-05" db="EMBL/GenBank/DDBJ databases">
        <title>We sequenced the genome of Paenibacillus hemerocallicola KCTC 33185 for further insight into its adaptation and study the phylogeny of Paenibacillus.</title>
        <authorList>
            <person name="Narsing Rao M.P."/>
        </authorList>
    </citation>
    <scope>NUCLEOTIDE SEQUENCE [LARGE SCALE GENOMIC DNA]</scope>
    <source>
        <strain evidence="3 4">KCTC 33185</strain>
    </source>
</reference>
<sequence>MRTDIIVFAQHFEALQECLFNIRLSTQSSYRLIVVAEEGANSIKEWLEQNSNVVPVVGKDGIGVAAAYNLGERVADTDHVVFMRDYIYVTDGWLERLNGCMERNGRAAMVGPVSSGVSGMQNADFPSDNPAVTEHFSESLGVMRANESKRVPRLLSHLVMIRKSVFDELGGFDERFEPESYEDDDMCYRALMSGYEMYVAKDCFVRYERKFGPYADDPTWYQRHIQANGHRALAKWGFDLPAALYAWRQPITISLCMIVKNEEQTLAQCLSSVEGIADEIVIVDTGSSDRTKEIAGRFTDRIYDFEWIDDFAAARNFAFGQAKMDYMLWMDADDSFLPADADKFRELKKSLQWDTDAVSMVYNLSFDEYGNVTSSLRRNRLVKRENGFRWIGVVHEYLAVYGKIENADIGVTHNRQHTQTDRNLNIYARKEKEGVPFSSRDLYYYANELFDHSMWEKSLHYYEQFLDRKDGWIEDVINAFGQAGDCLHKLDKRLEAKAKVLQSFAHALPRAENCCRLGYYHMEEGDYAGAAFWYKTAASLDKPVSAMALMRHACWTWLPHLQLCVCYNKLGRNDLAKHHNEIAGTYLPDDARIRSNRTYFESLEASRE</sequence>
<keyword evidence="3" id="KW-0808">Transferase</keyword>
<dbReference type="PANTHER" id="PTHR43630:SF2">
    <property type="entry name" value="GLYCOSYLTRANSFERASE"/>
    <property type="match status" value="1"/>
</dbReference>
<dbReference type="GO" id="GO:0016740">
    <property type="term" value="F:transferase activity"/>
    <property type="evidence" value="ECO:0007669"/>
    <property type="project" value="UniProtKB-KW"/>
</dbReference>
<dbReference type="CDD" id="cd02511">
    <property type="entry name" value="Beta4Glucosyltransferase"/>
    <property type="match status" value="1"/>
</dbReference>